<dbReference type="EMBL" id="CP001812">
    <property type="protein sequence ID" value="ADL36091.1"/>
    <property type="molecule type" value="Genomic_DNA"/>
</dbReference>
<reference evidence="1 2" key="1">
    <citation type="journal article" date="2010" name="PLoS ONE">
        <title>The glycobiome of the rumen bacterium Butyrivibrio proteoclasticus B316(T) highlights adaptation to a polysaccharide-rich environment.</title>
        <authorList>
            <person name="Kelly W.J."/>
            <person name="Leahy S.C."/>
            <person name="Altermann E."/>
            <person name="Yeoman C.J."/>
            <person name="Dunne J.C."/>
            <person name="Kong Z."/>
            <person name="Pacheco D.M."/>
            <person name="Li D."/>
            <person name="Noel S.J."/>
            <person name="Moon C.D."/>
            <person name="Cookson A.L."/>
            <person name="Attwood G.T."/>
        </authorList>
    </citation>
    <scope>NUCLEOTIDE SEQUENCE [LARGE SCALE GENOMIC DNA]</scope>
    <source>
        <strain evidence="2">ATCC 51982 / DSM 14932 / B316</strain>
        <plasmid evidence="2">Plasmid pCY360</plasmid>
    </source>
</reference>
<keyword evidence="1" id="KW-0614">Plasmid</keyword>
<dbReference type="AlphaFoldDB" id="E0S3V9"/>
<protein>
    <submittedName>
        <fullName evidence="1">Uncharacterized protein</fullName>
    </submittedName>
</protein>
<evidence type="ECO:0000313" key="1">
    <source>
        <dbReference type="EMBL" id="ADL36091.1"/>
    </source>
</evidence>
<dbReference type="Proteomes" id="UP000001299">
    <property type="component" value="Plasmid pCY360"/>
</dbReference>
<keyword evidence="2" id="KW-1185">Reference proteome</keyword>
<geneLocation type="plasmid" evidence="1 2">
    <name>pCY360</name>
</geneLocation>
<name>E0S3V9_BUTPB</name>
<dbReference type="KEGG" id="bpb:bpr_II153"/>
<proteinExistence type="predicted"/>
<dbReference type="HOGENOM" id="CLU_2341453_0_0_9"/>
<evidence type="ECO:0000313" key="2">
    <source>
        <dbReference type="Proteomes" id="UP000001299"/>
    </source>
</evidence>
<organism evidence="1 2">
    <name type="scientific">Butyrivibrio proteoclasticus (strain ATCC 51982 / DSM 14932 / B316)</name>
    <name type="common">Clostridium proteoclasticum</name>
    <dbReference type="NCBI Taxonomy" id="515622"/>
    <lineage>
        <taxon>Bacteria</taxon>
        <taxon>Bacillati</taxon>
        <taxon>Bacillota</taxon>
        <taxon>Clostridia</taxon>
        <taxon>Lachnospirales</taxon>
        <taxon>Lachnospiraceae</taxon>
        <taxon>Butyrivibrio</taxon>
    </lineage>
</organism>
<accession>E0S3V9</accession>
<sequence>MNKNEFKLRHIRVSISDFLADRHRFKFEYEGDEYEAACYSSVDIQFGEDAEKNIPEEVLSKITKEIYKKIDENEGKNWRYPEKARAIADTYCEEEFA</sequence>
<gene>
    <name evidence="1" type="ordered locus">bpr_II153</name>
</gene>
<dbReference type="RefSeq" id="WP_013282740.1">
    <property type="nucleotide sequence ID" value="NC_014389.1"/>
</dbReference>